<name>A0ACB6Q818_9PLEO</name>
<dbReference type="Proteomes" id="UP000799755">
    <property type="component" value="Unassembled WGS sequence"/>
</dbReference>
<reference evidence="1" key="1">
    <citation type="journal article" date="2020" name="Stud. Mycol.">
        <title>101 Dothideomycetes genomes: a test case for predicting lifestyles and emergence of pathogens.</title>
        <authorList>
            <person name="Haridas S."/>
            <person name="Albert R."/>
            <person name="Binder M."/>
            <person name="Bloem J."/>
            <person name="Labutti K."/>
            <person name="Salamov A."/>
            <person name="Andreopoulos B."/>
            <person name="Baker S."/>
            <person name="Barry K."/>
            <person name="Bills G."/>
            <person name="Bluhm B."/>
            <person name="Cannon C."/>
            <person name="Castanera R."/>
            <person name="Culley D."/>
            <person name="Daum C."/>
            <person name="Ezra D."/>
            <person name="Gonzalez J."/>
            <person name="Henrissat B."/>
            <person name="Kuo A."/>
            <person name="Liang C."/>
            <person name="Lipzen A."/>
            <person name="Lutzoni F."/>
            <person name="Magnuson J."/>
            <person name="Mondo S."/>
            <person name="Nolan M."/>
            <person name="Ohm R."/>
            <person name="Pangilinan J."/>
            <person name="Park H.-J."/>
            <person name="Ramirez L."/>
            <person name="Alfaro M."/>
            <person name="Sun H."/>
            <person name="Tritt A."/>
            <person name="Yoshinaga Y."/>
            <person name="Zwiers L.-H."/>
            <person name="Turgeon B."/>
            <person name="Goodwin S."/>
            <person name="Spatafora J."/>
            <person name="Crous P."/>
            <person name="Grigoriev I."/>
        </authorList>
    </citation>
    <scope>NUCLEOTIDE SEQUENCE</scope>
    <source>
        <strain evidence="1">ATCC 200398</strain>
    </source>
</reference>
<dbReference type="EMBL" id="MU003556">
    <property type="protein sequence ID" value="KAF2462990.1"/>
    <property type="molecule type" value="Genomic_DNA"/>
</dbReference>
<organism evidence="1 2">
    <name type="scientific">Lindgomyces ingoldianus</name>
    <dbReference type="NCBI Taxonomy" id="673940"/>
    <lineage>
        <taxon>Eukaryota</taxon>
        <taxon>Fungi</taxon>
        <taxon>Dikarya</taxon>
        <taxon>Ascomycota</taxon>
        <taxon>Pezizomycotina</taxon>
        <taxon>Dothideomycetes</taxon>
        <taxon>Pleosporomycetidae</taxon>
        <taxon>Pleosporales</taxon>
        <taxon>Lindgomycetaceae</taxon>
        <taxon>Lindgomyces</taxon>
    </lineage>
</organism>
<evidence type="ECO:0000313" key="1">
    <source>
        <dbReference type="EMBL" id="KAF2462990.1"/>
    </source>
</evidence>
<keyword evidence="2" id="KW-1185">Reference proteome</keyword>
<proteinExistence type="predicted"/>
<protein>
    <submittedName>
        <fullName evidence="1">Uncharacterized protein</fullName>
    </submittedName>
</protein>
<comment type="caution">
    <text evidence="1">The sequence shown here is derived from an EMBL/GenBank/DDBJ whole genome shotgun (WGS) entry which is preliminary data.</text>
</comment>
<gene>
    <name evidence="1" type="ORF">BDR25DRAFT_273895</name>
</gene>
<sequence>MTDNPKKRKQPSNNVFGPKRPRFTGRAAHNISASPTSSAYPNGEVNVSRFIRAHENEIKALESAMKCAKKGLMRRAFQDVPRDMRRRTAAHNPHRVPKRIRARTKREAMEDNVTVVKSKSGSGIGKGAKQWLRKEIIQKKKKARERRAKDDVEVTVTSDHGTEQGLQMNDISLSDPKKESAAPNVKRKKQVALAAPNKPPAKFRKRQVHKTWLPTHLFHTKRAHLTSPNEPLWRFAIPLSPAMKSYRLTHRAATLRGAVAWDMSYISTIGLHGTERSIEGLLKALHFAKGDSDEVWEERGKAKKWRAGLRAWEGWIHEREGNIPRKIAHVTVMWSARESVSKEKRKAFVRVHPSAFLQLWNEVVRASKVQKPTVAVEDLRFEIGSLEVIGPAATEALCSVLHPYPTRGDFSEDAPQSIWPTLASITDPRVMPANALLNFSIVDPRLRYPPRTAKMRPDDALQSQLMETLAYWPIDKSNTDSLIFSRDARLAAGRSLPSQKSINRRKSTAPPGEYPDPRSSDPQIPMLAYVSTSTNAWTVLLPWKCVAPVWRSLMFYPVSTGGNLRFGGLLERRQVNFERSVPYFPFDCPGTDAGWGWELQERVERENQWRRKPKGKRIEWTTINLGKGKKGEVGSPWACQWEMLLPKLNQGGETSGDTTAVTTATSPFLQLSSEAATTLILGHSPVDNYLASPYVFAAKITMIQRGVPTNCARVYRLPSNDPELRKKWLSLISTSKHSSPPAQDSEKRQNMNSKDVPRHIRNRALAASLLEPKQPHGGPPKAGDDQYPVVPDEPDLIGFVTSGNYNLAEGKPTAIANLVLQRVFGLKDTAHARRAFKKEDHVCIVREAGASLGRLGTWEVAMSEDKAAGEQPDGARAAVTLSPDALAGLTKDIVEDTLYNIIHSTVLSCHRSEKLVRMQSAATQAENVALSTLEPQPQAKGSSSQPAQPTAETAAAKYENGRVHLKGNPLKTTPEITCPHCKLPRLMHPIMGKGMQNPDLTKEYCMLYPWVQRQGHDVYGNPFPTDMAKSKKERELIKQQQKNAEKESVGTPGSQDTDMAGGEGSTQGKEIKLNTGGKPASYIPWHTCPNCKRSLLITRFAQHLEKCLGISGRQSSRNAMAKLAGQNGNGSGTGMGNTPLGSRMGTPAPGSQSDPIIKSKGKGVSPVKRLGDDDDEGENETPEKRKKKKSSYVKKADRLAKEGGGTLKVKIKANSQNKEHASKDSDRKASESTERSEGKRDRDDGDADGAPMKKKIKLSLGKGESTSVQNGSQESRSDAK</sequence>
<evidence type="ECO:0000313" key="2">
    <source>
        <dbReference type="Proteomes" id="UP000799755"/>
    </source>
</evidence>
<accession>A0ACB6Q818</accession>